<dbReference type="EMBL" id="CP037423">
    <property type="protein sequence ID" value="QDV45182.1"/>
    <property type="molecule type" value="Genomic_DNA"/>
</dbReference>
<dbReference type="KEGG" id="snep:Enr13x_50560"/>
<feature type="domain" description="Pyrrolo-quinoline quinone repeat" evidence="2">
    <location>
        <begin position="35"/>
        <end position="285"/>
    </location>
</feature>
<dbReference type="GO" id="GO:0016740">
    <property type="term" value="F:transferase activity"/>
    <property type="evidence" value="ECO:0007669"/>
    <property type="project" value="UniProtKB-KW"/>
</dbReference>
<feature type="chain" id="PRO_5022178166" evidence="1">
    <location>
        <begin position="20"/>
        <end position="304"/>
    </location>
</feature>
<evidence type="ECO:0000259" key="2">
    <source>
        <dbReference type="Pfam" id="PF13360"/>
    </source>
</evidence>
<dbReference type="RefSeq" id="WP_145389385.1">
    <property type="nucleotide sequence ID" value="NZ_CP037423.1"/>
</dbReference>
<dbReference type="AlphaFoldDB" id="A0A518HWE8"/>
<feature type="signal peptide" evidence="1">
    <location>
        <begin position="1"/>
        <end position="19"/>
    </location>
</feature>
<evidence type="ECO:0000313" key="4">
    <source>
        <dbReference type="Proteomes" id="UP000319004"/>
    </source>
</evidence>
<gene>
    <name evidence="3" type="ORF">Enr13x_50560</name>
</gene>
<keyword evidence="1" id="KW-0732">Signal</keyword>
<dbReference type="PANTHER" id="PTHR35340">
    <property type="entry name" value="PQQ ENZYME REPEAT PROTEIN-RELATED"/>
    <property type="match status" value="1"/>
</dbReference>
<keyword evidence="4" id="KW-1185">Reference proteome</keyword>
<name>A0A518HWE8_9BACT</name>
<dbReference type="Proteomes" id="UP000319004">
    <property type="component" value="Chromosome"/>
</dbReference>
<keyword evidence="3" id="KW-0808">Transferase</keyword>
<dbReference type="PANTHER" id="PTHR35340:SF5">
    <property type="entry name" value="ASST-DOMAIN-CONTAINING PROTEIN"/>
    <property type="match status" value="1"/>
</dbReference>
<dbReference type="InterPro" id="IPR053143">
    <property type="entry name" value="Arylsulfate_ST"/>
</dbReference>
<dbReference type="InterPro" id="IPR002372">
    <property type="entry name" value="PQQ_rpt_dom"/>
</dbReference>
<evidence type="ECO:0000313" key="3">
    <source>
        <dbReference type="EMBL" id="QDV45182.1"/>
    </source>
</evidence>
<dbReference type="Gene3D" id="2.130.10.10">
    <property type="entry name" value="YVTN repeat-like/Quinoprotein amine dehydrogenase"/>
    <property type="match status" value="1"/>
</dbReference>
<sequence precursor="true">MRSILCLSLALLFAAPLAAGSPLVANERNLLFWFDAEGKVTAKVELKGAPHDIHVLENGNVLTHQGTEIVELDAQSREIVWRFDARSLATAKKVELHSIALLPNGQVMVALSGEGKIYEIDRDGNIHKQFDLQRDRPHPHRDTRLVRPIIDGDRWTYLVAQEGDGFVREYNRDGKIVWEYDVPLFGKQPKGGHGPEAFGDSVFSALRLQNGNTLIATGNGHSILEVTPEKQIVWQVDQHDLKDITLAWVTTLQVLDNGNIIVGNCHAGEGQPQIIEIDRKKNVVWSFTDFEHLGNSVSNSVVLR</sequence>
<evidence type="ECO:0000256" key="1">
    <source>
        <dbReference type="SAM" id="SignalP"/>
    </source>
</evidence>
<dbReference type="Pfam" id="PF13360">
    <property type="entry name" value="PQQ_2"/>
    <property type="match status" value="1"/>
</dbReference>
<dbReference type="SUPFAM" id="SSF63829">
    <property type="entry name" value="Calcium-dependent phosphotriesterase"/>
    <property type="match status" value="1"/>
</dbReference>
<proteinExistence type="predicted"/>
<accession>A0A518HWE8</accession>
<protein>
    <submittedName>
        <fullName evidence="3">Arylsulfotransferase (ASST)</fullName>
    </submittedName>
</protein>
<dbReference type="InterPro" id="IPR015943">
    <property type="entry name" value="WD40/YVTN_repeat-like_dom_sf"/>
</dbReference>
<reference evidence="3 4" key="1">
    <citation type="submission" date="2019-03" db="EMBL/GenBank/DDBJ databases">
        <title>Deep-cultivation of Planctomycetes and their phenomic and genomic characterization uncovers novel biology.</title>
        <authorList>
            <person name="Wiegand S."/>
            <person name="Jogler M."/>
            <person name="Boedeker C."/>
            <person name="Pinto D."/>
            <person name="Vollmers J."/>
            <person name="Rivas-Marin E."/>
            <person name="Kohn T."/>
            <person name="Peeters S.H."/>
            <person name="Heuer A."/>
            <person name="Rast P."/>
            <person name="Oberbeckmann S."/>
            <person name="Bunk B."/>
            <person name="Jeske O."/>
            <person name="Meyerdierks A."/>
            <person name="Storesund J.E."/>
            <person name="Kallscheuer N."/>
            <person name="Luecker S."/>
            <person name="Lage O.M."/>
            <person name="Pohl T."/>
            <person name="Merkel B.J."/>
            <person name="Hornburger P."/>
            <person name="Mueller R.-W."/>
            <person name="Bruemmer F."/>
            <person name="Labrenz M."/>
            <person name="Spormann A.M."/>
            <person name="Op den Camp H."/>
            <person name="Overmann J."/>
            <person name="Amann R."/>
            <person name="Jetten M.S.M."/>
            <person name="Mascher T."/>
            <person name="Medema M.H."/>
            <person name="Devos D.P."/>
            <person name="Kaster A.-K."/>
            <person name="Ovreas L."/>
            <person name="Rohde M."/>
            <person name="Galperin M.Y."/>
            <person name="Jogler C."/>
        </authorList>
    </citation>
    <scope>NUCLEOTIDE SEQUENCE [LARGE SCALE GENOMIC DNA]</scope>
    <source>
        <strain evidence="3 4">Enr13</strain>
    </source>
</reference>
<organism evidence="3 4">
    <name type="scientific">Stieleria neptunia</name>
    <dbReference type="NCBI Taxonomy" id="2527979"/>
    <lineage>
        <taxon>Bacteria</taxon>
        <taxon>Pseudomonadati</taxon>
        <taxon>Planctomycetota</taxon>
        <taxon>Planctomycetia</taxon>
        <taxon>Pirellulales</taxon>
        <taxon>Pirellulaceae</taxon>
        <taxon>Stieleria</taxon>
    </lineage>
</organism>
<dbReference type="OrthoDB" id="264813at2"/>